<dbReference type="EMBL" id="BDGG01000001">
    <property type="protein sequence ID" value="GAU87594.1"/>
    <property type="molecule type" value="Genomic_DNA"/>
</dbReference>
<proteinExistence type="predicted"/>
<comment type="caution">
    <text evidence="3">The sequence shown here is derived from an EMBL/GenBank/DDBJ whole genome shotgun (WGS) entry which is preliminary data.</text>
</comment>
<dbReference type="AlphaFoldDB" id="A0A1D1UCQ0"/>
<keyword evidence="2" id="KW-0732">Signal</keyword>
<evidence type="ECO:0000313" key="4">
    <source>
        <dbReference type="Proteomes" id="UP000186922"/>
    </source>
</evidence>
<protein>
    <recommendedName>
        <fullName evidence="5">ZP domain-containing protein</fullName>
    </recommendedName>
</protein>
<evidence type="ECO:0000256" key="2">
    <source>
        <dbReference type="SAM" id="SignalP"/>
    </source>
</evidence>
<name>A0A1D1UCQ0_RAMVA</name>
<keyword evidence="1" id="KW-0812">Transmembrane</keyword>
<keyword evidence="1" id="KW-0472">Membrane</keyword>
<evidence type="ECO:0008006" key="5">
    <source>
        <dbReference type="Google" id="ProtNLM"/>
    </source>
</evidence>
<reference evidence="3 4" key="1">
    <citation type="journal article" date="2016" name="Nat. Commun.">
        <title>Extremotolerant tardigrade genome and improved radiotolerance of human cultured cells by tardigrade-unique protein.</title>
        <authorList>
            <person name="Hashimoto T."/>
            <person name="Horikawa D.D."/>
            <person name="Saito Y."/>
            <person name="Kuwahara H."/>
            <person name="Kozuka-Hata H."/>
            <person name="Shin-I T."/>
            <person name="Minakuchi Y."/>
            <person name="Ohishi K."/>
            <person name="Motoyama A."/>
            <person name="Aizu T."/>
            <person name="Enomoto A."/>
            <person name="Kondo K."/>
            <person name="Tanaka S."/>
            <person name="Hara Y."/>
            <person name="Koshikawa S."/>
            <person name="Sagara H."/>
            <person name="Miura T."/>
            <person name="Yokobori S."/>
            <person name="Miyagawa K."/>
            <person name="Suzuki Y."/>
            <person name="Kubo T."/>
            <person name="Oyama M."/>
            <person name="Kohara Y."/>
            <person name="Fujiyama A."/>
            <person name="Arakawa K."/>
            <person name="Katayama T."/>
            <person name="Toyoda A."/>
            <person name="Kunieda T."/>
        </authorList>
    </citation>
    <scope>NUCLEOTIDE SEQUENCE [LARGE SCALE GENOMIC DNA]</scope>
    <source>
        <strain evidence="3 4">YOKOZUNA-1</strain>
    </source>
</reference>
<sequence length="299" mass="32478">MMWVSVAFAVMVTFLFGRGAMSSVLSTTDQTLQSRDSLQPMRKESEVFASPFHRRLRTTSESSDRFGDIDLGDSVKREEDLPYFINCAQFPLRVDVSMIGCQPNPILLCFTDTATGTELGSLSSDHAPVYHSYLPFGEKLEAVLSQFCDTNDRNNSGAKFEIPGEHHLLGASNSVTIYAVRFPACNATMLKLANEARKTVTLRIKSCFPPRTTSTAPTAKYTSLETTAERENGSITLNNITTNFSVITTMAPADTNIDTGSAMSAKHVTVGVIVVVTVGVIVVVAVLMGTLILAICKSR</sequence>
<evidence type="ECO:0000256" key="1">
    <source>
        <dbReference type="SAM" id="Phobius"/>
    </source>
</evidence>
<gene>
    <name evidence="3" type="primary">RvY_00419-1</name>
    <name evidence="3" type="synonym">RvY_00419.1</name>
    <name evidence="3" type="ORF">RvY_00419</name>
</gene>
<feature type="transmembrane region" description="Helical" evidence="1">
    <location>
        <begin position="270"/>
        <end position="296"/>
    </location>
</feature>
<keyword evidence="4" id="KW-1185">Reference proteome</keyword>
<evidence type="ECO:0000313" key="3">
    <source>
        <dbReference type="EMBL" id="GAU87594.1"/>
    </source>
</evidence>
<feature type="signal peptide" evidence="2">
    <location>
        <begin position="1"/>
        <end position="22"/>
    </location>
</feature>
<feature type="chain" id="PRO_5008897132" description="ZP domain-containing protein" evidence="2">
    <location>
        <begin position="23"/>
        <end position="299"/>
    </location>
</feature>
<dbReference type="Proteomes" id="UP000186922">
    <property type="component" value="Unassembled WGS sequence"/>
</dbReference>
<keyword evidence="1" id="KW-1133">Transmembrane helix</keyword>
<organism evidence="3 4">
    <name type="scientific">Ramazzottius varieornatus</name>
    <name type="common">Water bear</name>
    <name type="synonym">Tardigrade</name>
    <dbReference type="NCBI Taxonomy" id="947166"/>
    <lineage>
        <taxon>Eukaryota</taxon>
        <taxon>Metazoa</taxon>
        <taxon>Ecdysozoa</taxon>
        <taxon>Tardigrada</taxon>
        <taxon>Eutardigrada</taxon>
        <taxon>Parachela</taxon>
        <taxon>Hypsibioidea</taxon>
        <taxon>Ramazzottiidae</taxon>
        <taxon>Ramazzottius</taxon>
    </lineage>
</organism>
<accession>A0A1D1UCQ0</accession>